<dbReference type="PANTHER" id="PTHR13468:SF1">
    <property type="entry name" value="PROTEIN DEK"/>
    <property type="match status" value="1"/>
</dbReference>
<feature type="compositionally biased region" description="Basic residues" evidence="1">
    <location>
        <begin position="316"/>
        <end position="351"/>
    </location>
</feature>
<evidence type="ECO:0008006" key="4">
    <source>
        <dbReference type="Google" id="ProtNLM"/>
    </source>
</evidence>
<dbReference type="GO" id="GO:0005634">
    <property type="term" value="C:nucleus"/>
    <property type="evidence" value="ECO:0007669"/>
    <property type="project" value="TreeGrafter"/>
</dbReference>
<dbReference type="PANTHER" id="PTHR13468">
    <property type="entry name" value="DEK PROTEIN"/>
    <property type="match status" value="1"/>
</dbReference>
<reference evidence="2" key="1">
    <citation type="submission" date="2021-02" db="EMBL/GenBank/DDBJ databases">
        <authorList>
            <person name="Nowell W R."/>
        </authorList>
    </citation>
    <scope>NUCLEOTIDE SEQUENCE</scope>
</reference>
<feature type="region of interest" description="Disordered" evidence="1">
    <location>
        <begin position="42"/>
        <end position="80"/>
    </location>
</feature>
<feature type="compositionally biased region" description="Polar residues" evidence="1">
    <location>
        <begin position="70"/>
        <end position="80"/>
    </location>
</feature>
<name>A0A815DDX8_9BILA</name>
<organism evidence="2 3">
    <name type="scientific">Rotaria sordida</name>
    <dbReference type="NCBI Taxonomy" id="392033"/>
    <lineage>
        <taxon>Eukaryota</taxon>
        <taxon>Metazoa</taxon>
        <taxon>Spiralia</taxon>
        <taxon>Gnathifera</taxon>
        <taxon>Rotifera</taxon>
        <taxon>Eurotatoria</taxon>
        <taxon>Bdelloidea</taxon>
        <taxon>Philodinida</taxon>
        <taxon>Philodinidae</taxon>
        <taxon>Rotaria</taxon>
    </lineage>
</organism>
<dbReference type="GO" id="GO:0003677">
    <property type="term" value="F:DNA binding"/>
    <property type="evidence" value="ECO:0007669"/>
    <property type="project" value="InterPro"/>
</dbReference>
<evidence type="ECO:0000256" key="1">
    <source>
        <dbReference type="SAM" id="MobiDB-lite"/>
    </source>
</evidence>
<proteinExistence type="predicted"/>
<protein>
    <recommendedName>
        <fullName evidence="4">DEK</fullName>
    </recommendedName>
</protein>
<sequence>MTSESELDVIKTMDTLENKDEPIVSTSSVEQTIIPKVEDEKINVEKPKRPGRKKRESSLTVDMKEEENLDTINTTDTQPLFEQPVILEGKRSRKPTSRLELSDLTTPKKELSIPQGHGKPLGEIEYINYQITHASTDALSRMRNICFGRRASQTNIRQHLREFKGFEFEHDSDEYQRHLNNLIKLKKDQLRSISDILGLPASGRNNEHAERILNFLINPIDEGKRIPERKKSMRRTSKKSSTNSKQSSYTDEDENELENKTENGNNDNREEIFNDEEDEQEDDELDTDDEYIGSDEESVLNTKDDPDDFVYQPGKKIPKKRSSIKRSRRRTTHKRKQGASTKSKRGRKKTKITVDEKIENENVIVPAEPMQINDEEIKKTNDDNVTTEINADEAKNDNLQTIDTKLPEQNDATMNKNATEIIPATN</sequence>
<dbReference type="EMBL" id="CAJNOU010002151">
    <property type="protein sequence ID" value="CAF1295015.1"/>
    <property type="molecule type" value="Genomic_DNA"/>
</dbReference>
<dbReference type="InterPro" id="IPR044198">
    <property type="entry name" value="DEK"/>
</dbReference>
<feature type="compositionally biased region" description="Basic and acidic residues" evidence="1">
    <location>
        <begin position="257"/>
        <end position="272"/>
    </location>
</feature>
<dbReference type="GO" id="GO:0006325">
    <property type="term" value="P:chromatin organization"/>
    <property type="evidence" value="ECO:0007669"/>
    <property type="project" value="InterPro"/>
</dbReference>
<dbReference type="Proteomes" id="UP000663889">
    <property type="component" value="Unassembled WGS sequence"/>
</dbReference>
<feature type="compositionally biased region" description="Acidic residues" evidence="1">
    <location>
        <begin position="273"/>
        <end position="298"/>
    </location>
</feature>
<gene>
    <name evidence="2" type="ORF">SEV965_LOCUS25978</name>
</gene>
<feature type="region of interest" description="Disordered" evidence="1">
    <location>
        <begin position="226"/>
        <end position="351"/>
    </location>
</feature>
<evidence type="ECO:0000313" key="3">
    <source>
        <dbReference type="Proteomes" id="UP000663889"/>
    </source>
</evidence>
<dbReference type="GO" id="GO:0042393">
    <property type="term" value="F:histone binding"/>
    <property type="evidence" value="ECO:0007669"/>
    <property type="project" value="TreeGrafter"/>
</dbReference>
<accession>A0A815DDX8</accession>
<evidence type="ECO:0000313" key="2">
    <source>
        <dbReference type="EMBL" id="CAF1295015.1"/>
    </source>
</evidence>
<comment type="caution">
    <text evidence="2">The sequence shown here is derived from an EMBL/GenBank/DDBJ whole genome shotgun (WGS) entry which is preliminary data.</text>
</comment>
<dbReference type="GO" id="GO:2000779">
    <property type="term" value="P:regulation of double-strand break repair"/>
    <property type="evidence" value="ECO:0007669"/>
    <property type="project" value="TreeGrafter"/>
</dbReference>
<dbReference type="AlphaFoldDB" id="A0A815DDX8"/>
<feature type="compositionally biased region" description="Low complexity" evidence="1">
    <location>
        <begin position="239"/>
        <end position="249"/>
    </location>
</feature>